<dbReference type="GeneID" id="36581055"/>
<dbReference type="EMBL" id="KZ613913">
    <property type="protein sequence ID" value="PMD50439.1"/>
    <property type="molecule type" value="Genomic_DNA"/>
</dbReference>
<sequence>RIFPKVQAQIIQQLSSCRKRLESLGVDRESADQQRRFLLEMSREFQDITNSALDAYYSRNKVFRSIPELRLATLAVDRMEKFSEEMESFGHTVCFDSQ</sequence>
<dbReference type="OrthoDB" id="415706at2759"/>
<gene>
    <name evidence="1" type="ORF">K444DRAFT_479575</name>
</gene>
<evidence type="ECO:0000313" key="1">
    <source>
        <dbReference type="EMBL" id="PMD50439.1"/>
    </source>
</evidence>
<accession>A0A2J6SI54</accession>
<dbReference type="InterPro" id="IPR027417">
    <property type="entry name" value="P-loop_NTPase"/>
</dbReference>
<dbReference type="AlphaFoldDB" id="A0A2J6SI54"/>
<organism evidence="1 2">
    <name type="scientific">Hyaloscypha bicolor E</name>
    <dbReference type="NCBI Taxonomy" id="1095630"/>
    <lineage>
        <taxon>Eukaryota</taxon>
        <taxon>Fungi</taxon>
        <taxon>Dikarya</taxon>
        <taxon>Ascomycota</taxon>
        <taxon>Pezizomycotina</taxon>
        <taxon>Leotiomycetes</taxon>
        <taxon>Helotiales</taxon>
        <taxon>Hyaloscyphaceae</taxon>
        <taxon>Hyaloscypha</taxon>
        <taxon>Hyaloscypha bicolor</taxon>
    </lineage>
</organism>
<dbReference type="Proteomes" id="UP000235371">
    <property type="component" value="Unassembled WGS sequence"/>
</dbReference>
<protein>
    <recommendedName>
        <fullName evidence="3">Dynamin stalk domain-containing protein</fullName>
    </recommendedName>
</protein>
<dbReference type="InParanoid" id="A0A2J6SI54"/>
<dbReference type="RefSeq" id="XP_024727343.1">
    <property type="nucleotide sequence ID" value="XM_024872975.1"/>
</dbReference>
<dbReference type="Gene3D" id="3.40.50.300">
    <property type="entry name" value="P-loop containing nucleotide triphosphate hydrolases"/>
    <property type="match status" value="1"/>
</dbReference>
<feature type="non-terminal residue" evidence="1">
    <location>
        <position position="98"/>
    </location>
</feature>
<proteinExistence type="predicted"/>
<reference evidence="1 2" key="1">
    <citation type="submission" date="2016-04" db="EMBL/GenBank/DDBJ databases">
        <title>A degradative enzymes factory behind the ericoid mycorrhizal symbiosis.</title>
        <authorList>
            <consortium name="DOE Joint Genome Institute"/>
            <person name="Martino E."/>
            <person name="Morin E."/>
            <person name="Grelet G."/>
            <person name="Kuo A."/>
            <person name="Kohler A."/>
            <person name="Daghino S."/>
            <person name="Barry K."/>
            <person name="Choi C."/>
            <person name="Cichocki N."/>
            <person name="Clum A."/>
            <person name="Copeland A."/>
            <person name="Hainaut M."/>
            <person name="Haridas S."/>
            <person name="Labutti K."/>
            <person name="Lindquist E."/>
            <person name="Lipzen A."/>
            <person name="Khouja H.-R."/>
            <person name="Murat C."/>
            <person name="Ohm R."/>
            <person name="Olson A."/>
            <person name="Spatafora J."/>
            <person name="Veneault-Fourrey C."/>
            <person name="Henrissat B."/>
            <person name="Grigoriev I."/>
            <person name="Martin F."/>
            <person name="Perotto S."/>
        </authorList>
    </citation>
    <scope>NUCLEOTIDE SEQUENCE [LARGE SCALE GENOMIC DNA]</scope>
    <source>
        <strain evidence="1 2">E</strain>
    </source>
</reference>
<keyword evidence="2" id="KW-1185">Reference proteome</keyword>
<name>A0A2J6SI54_9HELO</name>
<evidence type="ECO:0000313" key="2">
    <source>
        <dbReference type="Proteomes" id="UP000235371"/>
    </source>
</evidence>
<dbReference type="STRING" id="1095630.A0A2J6SI54"/>
<evidence type="ECO:0008006" key="3">
    <source>
        <dbReference type="Google" id="ProtNLM"/>
    </source>
</evidence>
<feature type="non-terminal residue" evidence="1">
    <location>
        <position position="1"/>
    </location>
</feature>